<comment type="caution">
    <text evidence="1">The sequence shown here is derived from an EMBL/GenBank/DDBJ whole genome shotgun (WGS) entry which is preliminary data.</text>
</comment>
<reference evidence="1" key="1">
    <citation type="submission" date="2021-03" db="EMBL/GenBank/DDBJ databases">
        <title>Draft genome sequence of rust myrtle Austropuccinia psidii MF-1, a brazilian biotype.</title>
        <authorList>
            <person name="Quecine M.C."/>
            <person name="Pachon D.M.R."/>
            <person name="Bonatelli M.L."/>
            <person name="Correr F.H."/>
            <person name="Franceschini L.M."/>
            <person name="Leite T.F."/>
            <person name="Margarido G.R.A."/>
            <person name="Almeida C.A."/>
            <person name="Ferrarezi J.A."/>
            <person name="Labate C.A."/>
        </authorList>
    </citation>
    <scope>NUCLEOTIDE SEQUENCE</scope>
    <source>
        <strain evidence="1">MF-1</strain>
    </source>
</reference>
<sequence length="151" mass="17371">MPSITYELASTLPDHNQNLPCLCLLKNWPLLPPYLRHKPSLHFHTPASFSPQLQIITLPHFPLIFQIQHPYAHAIIAFLMEGYYLPQLTILPLTQRFCFPNNTSAALKFTILTLLHPCLIISTKYHSYAPEFPCHVLNLPSLSSHNDWLLH</sequence>
<dbReference type="EMBL" id="AVOT02014791">
    <property type="protein sequence ID" value="MBW0498576.1"/>
    <property type="molecule type" value="Genomic_DNA"/>
</dbReference>
<proteinExistence type="predicted"/>
<protein>
    <submittedName>
        <fullName evidence="1">Uncharacterized protein</fullName>
    </submittedName>
</protein>
<evidence type="ECO:0000313" key="1">
    <source>
        <dbReference type="EMBL" id="MBW0498576.1"/>
    </source>
</evidence>
<gene>
    <name evidence="1" type="ORF">O181_038291</name>
</gene>
<organism evidence="1 2">
    <name type="scientific">Austropuccinia psidii MF-1</name>
    <dbReference type="NCBI Taxonomy" id="1389203"/>
    <lineage>
        <taxon>Eukaryota</taxon>
        <taxon>Fungi</taxon>
        <taxon>Dikarya</taxon>
        <taxon>Basidiomycota</taxon>
        <taxon>Pucciniomycotina</taxon>
        <taxon>Pucciniomycetes</taxon>
        <taxon>Pucciniales</taxon>
        <taxon>Sphaerophragmiaceae</taxon>
        <taxon>Austropuccinia</taxon>
    </lineage>
</organism>
<accession>A0A9Q3DDQ0</accession>
<name>A0A9Q3DDQ0_9BASI</name>
<dbReference type="Proteomes" id="UP000765509">
    <property type="component" value="Unassembled WGS sequence"/>
</dbReference>
<dbReference type="AlphaFoldDB" id="A0A9Q3DDQ0"/>
<evidence type="ECO:0000313" key="2">
    <source>
        <dbReference type="Proteomes" id="UP000765509"/>
    </source>
</evidence>
<keyword evidence="2" id="KW-1185">Reference proteome</keyword>